<keyword evidence="3 5" id="KW-1133">Transmembrane helix</keyword>
<feature type="transmembrane region" description="Helical" evidence="5">
    <location>
        <begin position="122"/>
        <end position="140"/>
    </location>
</feature>
<gene>
    <name evidence="7" type="ORF">BE08_40840</name>
</gene>
<dbReference type="Proteomes" id="UP000075420">
    <property type="component" value="Unassembled WGS sequence"/>
</dbReference>
<sequence length="301" mass="31137">MRSLPLLIALSTLWGGSYALIRVGVATIPPITLIAARTAIAGAILWGCALAQGLSVPRAPGLWRQLCAQAVLNSVVPFTLIAWAETRVPASVAAILNAMSPVFATLMTWLCARHEPVTGRKLLGVLCGLAGVALVVGRSALDGWGGDILPELAILAASGCYAMAAIYGRNFRGLSPLLPAAGSMACGAAMLIPASLLFDAPWRLRVSSASLSALLVLAVFSTALAYVIYFRLMQTLGSIGTTSQAFLRVPIGVALGALLLDETLPGTAWIGLIAVVAGVAMMTLPAAATGEAPDPRRSQRR</sequence>
<evidence type="ECO:0000256" key="1">
    <source>
        <dbReference type="ARBA" id="ARBA00004141"/>
    </source>
</evidence>
<dbReference type="InterPro" id="IPR000620">
    <property type="entry name" value="EamA_dom"/>
</dbReference>
<dbReference type="InterPro" id="IPR037185">
    <property type="entry name" value="EmrE-like"/>
</dbReference>
<dbReference type="GO" id="GO:0016020">
    <property type="term" value="C:membrane"/>
    <property type="evidence" value="ECO:0007669"/>
    <property type="project" value="UniProtKB-SubCell"/>
</dbReference>
<dbReference type="InterPro" id="IPR050638">
    <property type="entry name" value="AA-Vitamin_Transporters"/>
</dbReference>
<dbReference type="SUPFAM" id="SSF103481">
    <property type="entry name" value="Multidrug resistance efflux transporter EmrE"/>
    <property type="match status" value="2"/>
</dbReference>
<evidence type="ECO:0000313" key="7">
    <source>
        <dbReference type="EMBL" id="KYF48844.1"/>
    </source>
</evidence>
<feature type="transmembrane region" description="Helical" evidence="5">
    <location>
        <begin position="266"/>
        <end position="288"/>
    </location>
</feature>
<evidence type="ECO:0000256" key="5">
    <source>
        <dbReference type="SAM" id="Phobius"/>
    </source>
</evidence>
<feature type="domain" description="EamA" evidence="6">
    <location>
        <begin position="5"/>
        <end position="136"/>
    </location>
</feature>
<comment type="subcellular location">
    <subcellularLocation>
        <location evidence="1">Membrane</location>
        <topology evidence="1">Multi-pass membrane protein</topology>
    </subcellularLocation>
</comment>
<dbReference type="AlphaFoldDB" id="A0A150P1A4"/>
<evidence type="ECO:0000256" key="4">
    <source>
        <dbReference type="ARBA" id="ARBA00023136"/>
    </source>
</evidence>
<feature type="transmembrane region" description="Helical" evidence="5">
    <location>
        <begin position="35"/>
        <end position="54"/>
    </location>
</feature>
<evidence type="ECO:0000256" key="3">
    <source>
        <dbReference type="ARBA" id="ARBA00022989"/>
    </source>
</evidence>
<feature type="domain" description="EamA" evidence="6">
    <location>
        <begin position="151"/>
        <end position="283"/>
    </location>
</feature>
<feature type="transmembrane region" description="Helical" evidence="5">
    <location>
        <begin position="245"/>
        <end position="260"/>
    </location>
</feature>
<accession>A0A150P1A4</accession>
<protein>
    <recommendedName>
        <fullName evidence="6">EamA domain-containing protein</fullName>
    </recommendedName>
</protein>
<dbReference type="PANTHER" id="PTHR32322:SF9">
    <property type="entry name" value="AMINO-ACID METABOLITE EFFLUX PUMP-RELATED"/>
    <property type="match status" value="1"/>
</dbReference>
<feature type="transmembrane region" description="Helical" evidence="5">
    <location>
        <begin position="177"/>
        <end position="198"/>
    </location>
</feature>
<organism evidence="7 8">
    <name type="scientific">Sorangium cellulosum</name>
    <name type="common">Polyangium cellulosum</name>
    <dbReference type="NCBI Taxonomy" id="56"/>
    <lineage>
        <taxon>Bacteria</taxon>
        <taxon>Pseudomonadati</taxon>
        <taxon>Myxococcota</taxon>
        <taxon>Polyangia</taxon>
        <taxon>Polyangiales</taxon>
        <taxon>Polyangiaceae</taxon>
        <taxon>Sorangium</taxon>
    </lineage>
</organism>
<evidence type="ECO:0000259" key="6">
    <source>
        <dbReference type="Pfam" id="PF00892"/>
    </source>
</evidence>
<feature type="transmembrane region" description="Helical" evidence="5">
    <location>
        <begin position="152"/>
        <end position="170"/>
    </location>
</feature>
<dbReference type="PANTHER" id="PTHR32322">
    <property type="entry name" value="INNER MEMBRANE TRANSPORTER"/>
    <property type="match status" value="1"/>
</dbReference>
<dbReference type="EMBL" id="JELY01003450">
    <property type="protein sequence ID" value="KYF48844.1"/>
    <property type="molecule type" value="Genomic_DNA"/>
</dbReference>
<feature type="transmembrane region" description="Helical" evidence="5">
    <location>
        <begin position="90"/>
        <end position="110"/>
    </location>
</feature>
<dbReference type="Pfam" id="PF00892">
    <property type="entry name" value="EamA"/>
    <property type="match status" value="2"/>
</dbReference>
<keyword evidence="4 5" id="KW-0472">Membrane</keyword>
<evidence type="ECO:0000313" key="8">
    <source>
        <dbReference type="Proteomes" id="UP000075420"/>
    </source>
</evidence>
<proteinExistence type="predicted"/>
<dbReference type="Gene3D" id="1.10.3730.20">
    <property type="match status" value="1"/>
</dbReference>
<feature type="transmembrane region" description="Helical" evidence="5">
    <location>
        <begin position="210"/>
        <end position="233"/>
    </location>
</feature>
<reference evidence="7 8" key="1">
    <citation type="submission" date="2014-02" db="EMBL/GenBank/DDBJ databases">
        <title>The small core and large imbalanced accessory genome model reveals a collaborative survival strategy of Sorangium cellulosum strains in nature.</title>
        <authorList>
            <person name="Han K."/>
            <person name="Peng R."/>
            <person name="Blom J."/>
            <person name="Li Y.-Z."/>
        </authorList>
    </citation>
    <scope>NUCLEOTIDE SEQUENCE [LARGE SCALE GENOMIC DNA]</scope>
    <source>
        <strain evidence="7 8">So0157-25</strain>
    </source>
</reference>
<name>A0A150P1A4_SORCE</name>
<comment type="caution">
    <text evidence="7">The sequence shown here is derived from an EMBL/GenBank/DDBJ whole genome shotgun (WGS) entry which is preliminary data.</text>
</comment>
<evidence type="ECO:0000256" key="2">
    <source>
        <dbReference type="ARBA" id="ARBA00022692"/>
    </source>
</evidence>
<keyword evidence="2 5" id="KW-0812">Transmembrane</keyword>